<reference evidence="2 3" key="1">
    <citation type="submission" date="2023-10" db="EMBL/GenBank/DDBJ databases">
        <title>The genome sequence of Streptomyces sp. HUAS YS2.</title>
        <authorList>
            <person name="Mo P."/>
        </authorList>
    </citation>
    <scope>NUCLEOTIDE SEQUENCE [LARGE SCALE GENOMIC DNA]</scope>
    <source>
        <strain evidence="2 3">HUAS YS2</strain>
    </source>
</reference>
<dbReference type="EMBL" id="CP137573">
    <property type="protein sequence ID" value="WOX21011.1"/>
    <property type="molecule type" value="Genomic_DNA"/>
</dbReference>
<accession>A0ABZ0LNC9</accession>
<evidence type="ECO:0000313" key="3">
    <source>
        <dbReference type="Proteomes" id="UP001301731"/>
    </source>
</evidence>
<feature type="chain" id="PRO_5045269675" description="Secreted protein" evidence="1">
    <location>
        <begin position="21"/>
        <end position="103"/>
    </location>
</feature>
<keyword evidence="3" id="KW-1185">Reference proteome</keyword>
<sequence length="103" mass="10932">MRRILTTFAASTLAAGTVLLGTDALNAPATVSSERFAPVGGEMTCDIPAMRADISRERDRAAQLDRLGENDAAGRARARADATERLMNACIAAERDLSGPGWR</sequence>
<evidence type="ECO:0000313" key="2">
    <source>
        <dbReference type="EMBL" id="WOX21011.1"/>
    </source>
</evidence>
<evidence type="ECO:0000256" key="1">
    <source>
        <dbReference type="SAM" id="SignalP"/>
    </source>
</evidence>
<gene>
    <name evidence="2" type="ORF">R2D22_06260</name>
</gene>
<feature type="signal peptide" evidence="1">
    <location>
        <begin position="1"/>
        <end position="20"/>
    </location>
</feature>
<dbReference type="Proteomes" id="UP001301731">
    <property type="component" value="Chromosome"/>
</dbReference>
<keyword evidence="1" id="KW-0732">Signal</keyword>
<name>A0ABZ0LNC9_9ACTN</name>
<evidence type="ECO:0008006" key="4">
    <source>
        <dbReference type="Google" id="ProtNLM"/>
    </source>
</evidence>
<organism evidence="2 3">
    <name type="scientific">Streptomyces solicathayae</name>
    <dbReference type="NCBI Taxonomy" id="3081768"/>
    <lineage>
        <taxon>Bacteria</taxon>
        <taxon>Bacillati</taxon>
        <taxon>Actinomycetota</taxon>
        <taxon>Actinomycetes</taxon>
        <taxon>Kitasatosporales</taxon>
        <taxon>Streptomycetaceae</taxon>
        <taxon>Streptomyces</taxon>
    </lineage>
</organism>
<protein>
    <recommendedName>
        <fullName evidence="4">Secreted protein</fullName>
    </recommendedName>
</protein>
<dbReference type="RefSeq" id="WP_318101788.1">
    <property type="nucleotide sequence ID" value="NZ_CP137573.1"/>
</dbReference>
<proteinExistence type="predicted"/>